<keyword evidence="1" id="KW-0732">Signal</keyword>
<gene>
    <name evidence="2" type="ORF">N658DRAFT_480112</name>
</gene>
<dbReference type="Pfam" id="PF17615">
    <property type="entry name" value="C166"/>
    <property type="match status" value="1"/>
</dbReference>
<dbReference type="Proteomes" id="UP001305647">
    <property type="component" value="Unassembled WGS sequence"/>
</dbReference>
<reference evidence="2" key="2">
    <citation type="submission" date="2023-05" db="EMBL/GenBank/DDBJ databases">
        <authorList>
            <consortium name="Lawrence Berkeley National Laboratory"/>
            <person name="Steindorff A."/>
            <person name="Hensen N."/>
            <person name="Bonometti L."/>
            <person name="Westerberg I."/>
            <person name="Brannstrom I.O."/>
            <person name="Guillou S."/>
            <person name="Cros-Aarteil S."/>
            <person name="Calhoun S."/>
            <person name="Haridas S."/>
            <person name="Kuo A."/>
            <person name="Mondo S."/>
            <person name="Pangilinan J."/>
            <person name="Riley R."/>
            <person name="Labutti K."/>
            <person name="Andreopoulos B."/>
            <person name="Lipzen A."/>
            <person name="Chen C."/>
            <person name="Yanf M."/>
            <person name="Daum C."/>
            <person name="Ng V."/>
            <person name="Clum A."/>
            <person name="Ohm R."/>
            <person name="Martin F."/>
            <person name="Silar P."/>
            <person name="Natvig D."/>
            <person name="Lalanne C."/>
            <person name="Gautier V."/>
            <person name="Ament-Velasquez S.L."/>
            <person name="Kruys A."/>
            <person name="Hutchinson M.I."/>
            <person name="Powell A.J."/>
            <person name="Barry K."/>
            <person name="Miller A.N."/>
            <person name="Grigoriev I.V."/>
            <person name="Debuchy R."/>
            <person name="Gladieux P."/>
            <person name="Thoren M.H."/>
            <person name="Johannesson H."/>
        </authorList>
    </citation>
    <scope>NUCLEOTIDE SEQUENCE</scope>
    <source>
        <strain evidence="2">CBS 757.83</strain>
    </source>
</reference>
<comment type="caution">
    <text evidence="2">The sequence shown here is derived from an EMBL/GenBank/DDBJ whole genome shotgun (WGS) entry which is preliminary data.</text>
</comment>
<dbReference type="AlphaFoldDB" id="A0AAN6PRS5"/>
<sequence>MVSLRSLVAVVGLIASPVIAAVTPAQIADALNQLTSKAKDIQPVAESITFTNSLLLITEEGPYAEIIAKYTEIVTLATSLLSRQDGTPVEAGADATLVLNSYKQFVTENYIAFEILTDKANFLVRTAFIGLRVADVLDEVEDVYITIGLTLAELVESRAEEIDRQTNTLLRALNRCISQHNRHVGTTLPGVPDDEILPPNWYM</sequence>
<proteinExistence type="predicted"/>
<evidence type="ECO:0000313" key="3">
    <source>
        <dbReference type="Proteomes" id="UP001305647"/>
    </source>
</evidence>
<feature type="signal peptide" evidence="1">
    <location>
        <begin position="1"/>
        <end position="20"/>
    </location>
</feature>
<dbReference type="EMBL" id="MU863698">
    <property type="protein sequence ID" value="KAK4096765.1"/>
    <property type="molecule type" value="Genomic_DNA"/>
</dbReference>
<evidence type="ECO:0000313" key="2">
    <source>
        <dbReference type="EMBL" id="KAK4096765.1"/>
    </source>
</evidence>
<name>A0AAN6PRS5_9PEZI</name>
<reference evidence="2" key="1">
    <citation type="journal article" date="2023" name="Mol. Phylogenet. Evol.">
        <title>Genome-scale phylogeny and comparative genomics of the fungal order Sordariales.</title>
        <authorList>
            <person name="Hensen N."/>
            <person name="Bonometti L."/>
            <person name="Westerberg I."/>
            <person name="Brannstrom I.O."/>
            <person name="Guillou S."/>
            <person name="Cros-Aarteil S."/>
            <person name="Calhoun S."/>
            <person name="Haridas S."/>
            <person name="Kuo A."/>
            <person name="Mondo S."/>
            <person name="Pangilinan J."/>
            <person name="Riley R."/>
            <person name="LaButti K."/>
            <person name="Andreopoulos B."/>
            <person name="Lipzen A."/>
            <person name="Chen C."/>
            <person name="Yan M."/>
            <person name="Daum C."/>
            <person name="Ng V."/>
            <person name="Clum A."/>
            <person name="Steindorff A."/>
            <person name="Ohm R.A."/>
            <person name="Martin F."/>
            <person name="Silar P."/>
            <person name="Natvig D.O."/>
            <person name="Lalanne C."/>
            <person name="Gautier V."/>
            <person name="Ament-Velasquez S.L."/>
            <person name="Kruys A."/>
            <person name="Hutchinson M.I."/>
            <person name="Powell A.J."/>
            <person name="Barry K."/>
            <person name="Miller A.N."/>
            <person name="Grigoriev I.V."/>
            <person name="Debuchy R."/>
            <person name="Gladieux P."/>
            <person name="Hiltunen Thoren M."/>
            <person name="Johannesson H."/>
        </authorList>
    </citation>
    <scope>NUCLEOTIDE SEQUENCE</scope>
    <source>
        <strain evidence="2">CBS 757.83</strain>
    </source>
</reference>
<feature type="chain" id="PRO_5043027587" evidence="1">
    <location>
        <begin position="21"/>
        <end position="203"/>
    </location>
</feature>
<keyword evidence="3" id="KW-1185">Reference proteome</keyword>
<protein>
    <submittedName>
        <fullName evidence="2">Uncharacterized protein</fullName>
    </submittedName>
</protein>
<organism evidence="2 3">
    <name type="scientific">Parathielavia hyrcaniae</name>
    <dbReference type="NCBI Taxonomy" id="113614"/>
    <lineage>
        <taxon>Eukaryota</taxon>
        <taxon>Fungi</taxon>
        <taxon>Dikarya</taxon>
        <taxon>Ascomycota</taxon>
        <taxon>Pezizomycotina</taxon>
        <taxon>Sordariomycetes</taxon>
        <taxon>Sordariomycetidae</taxon>
        <taxon>Sordariales</taxon>
        <taxon>Chaetomiaceae</taxon>
        <taxon>Parathielavia</taxon>
    </lineage>
</organism>
<evidence type="ECO:0000256" key="1">
    <source>
        <dbReference type="SAM" id="SignalP"/>
    </source>
</evidence>
<accession>A0AAN6PRS5</accession>